<proteinExistence type="inferred from homology"/>
<dbReference type="SMART" id="SM00283">
    <property type="entry name" value="MA"/>
    <property type="match status" value="1"/>
</dbReference>
<organism evidence="8 9">
    <name type="scientific">Candidatus Kutchimonas denitrificans</name>
    <dbReference type="NCBI Taxonomy" id="3056748"/>
    <lineage>
        <taxon>Bacteria</taxon>
        <taxon>Pseudomonadati</taxon>
        <taxon>Gemmatimonadota</taxon>
        <taxon>Gemmatimonadia</taxon>
        <taxon>Candidatus Palauibacterales</taxon>
        <taxon>Candidatus Palauibacteraceae</taxon>
        <taxon>Candidatus Kutchimonas</taxon>
    </lineage>
</organism>
<feature type="domain" description="HAMP" evidence="7">
    <location>
        <begin position="331"/>
        <end position="383"/>
    </location>
</feature>
<keyword evidence="1 3" id="KW-0807">Transducer</keyword>
<dbReference type="Gene3D" id="3.30.450.20">
    <property type="entry name" value="PAS domain"/>
    <property type="match status" value="2"/>
</dbReference>
<dbReference type="PROSITE" id="PS50111">
    <property type="entry name" value="CHEMOTAXIS_TRANSDUC_2"/>
    <property type="match status" value="1"/>
</dbReference>
<sequence>MSILTRLKSVDLTRLLFLAVGGILFVVIVAFFGIAWSEADHLVAPAVERQLQERSASAVNVVESSVESAINQAQLLALSPSIFEVAVRGADLASRRGLEDLSIEEAETRMSTTRSLEASPATDRYLRDVVEGSLFAEVFIADVNGFVVAGSGRTSDFVQRDERWWQEGYAGLANVSDVEVDQSSDVISLSVSVPVQGAGGATAGVMKSVIDLQRLKPALAAMARGWGYVQVIDDRGLLISDPHAEHILETYPDLDLIVEGAMLESTNPDGVPVVGLARGALSNRWTVIYWVPKEQAFDLLFAARKAIGWGLVIALATALVGMLIAASWISREIGRPVRAVAAAADRVGGGDLRVDVPTVGKGEVVKLCQAVQSMVGRLNELVGSIREASRHTQSRTEEIAGAVQQLSAGAQEMTGTLARLTTEATQHSDTVQAINRQMEQLGAGARELSQGASAATERSRKLREIVDGSRERLREGRSRVEQMAERSDLATDRLLEFVEASKRFGEFVDLIRQFARRTNLLALNAAIEAARAGSEARGFGVLADEIRKLANQAGEAAEQAQKTSDRISGQLETVQQAIEDTRNATHEVGGVVDVLNEGIEAVEHATVEADEWAGRVDEVSSGVESGVEDTGRKLQEVASGISDFAAAMEELAAGMEEQNASTEEIAAAVTGLNTAAFELANLAEFFIIDKTTRPYGEEGEGNGRREEEAASQEAGTAVHVAAG</sequence>
<reference evidence="8 9" key="1">
    <citation type="submission" date="2020-01" db="EMBL/GenBank/DDBJ databases">
        <title>Genomes assembled from Gulf of Kutch pelagic sediment metagenomes.</title>
        <authorList>
            <person name="Chandrashekar M."/>
            <person name="Mahajan M.S."/>
            <person name="Dave K.J."/>
            <person name="Vatsa P."/>
            <person name="Nathani N.M."/>
        </authorList>
    </citation>
    <scope>NUCLEOTIDE SEQUENCE [LARGE SCALE GENOMIC DNA]</scope>
    <source>
        <strain evidence="8">KS3-K002</strain>
    </source>
</reference>
<dbReference type="SUPFAM" id="SSF58104">
    <property type="entry name" value="Methyl-accepting chemotaxis protein (MCP) signaling domain"/>
    <property type="match status" value="1"/>
</dbReference>
<comment type="caution">
    <text evidence="8">The sequence shown here is derived from an EMBL/GenBank/DDBJ whole genome shotgun (WGS) entry which is preliminary data.</text>
</comment>
<evidence type="ECO:0000259" key="6">
    <source>
        <dbReference type="PROSITE" id="PS50111"/>
    </source>
</evidence>
<dbReference type="PANTHER" id="PTHR32089:SF112">
    <property type="entry name" value="LYSOZYME-LIKE PROTEIN-RELATED"/>
    <property type="match status" value="1"/>
</dbReference>
<dbReference type="Proteomes" id="UP000702544">
    <property type="component" value="Unassembled WGS sequence"/>
</dbReference>
<evidence type="ECO:0000259" key="7">
    <source>
        <dbReference type="PROSITE" id="PS50885"/>
    </source>
</evidence>
<feature type="domain" description="Methyl-accepting transducer" evidence="6">
    <location>
        <begin position="402"/>
        <end position="673"/>
    </location>
</feature>
<keyword evidence="5" id="KW-1133">Transmembrane helix</keyword>
<feature type="region of interest" description="Disordered" evidence="4">
    <location>
        <begin position="693"/>
        <end position="723"/>
    </location>
</feature>
<protein>
    <submittedName>
        <fullName evidence="8">Methyl-accepting chemotaxis protein</fullName>
    </submittedName>
</protein>
<accession>A0AAE4ZAC8</accession>
<evidence type="ECO:0000256" key="5">
    <source>
        <dbReference type="SAM" id="Phobius"/>
    </source>
</evidence>
<dbReference type="Pfam" id="PF00015">
    <property type="entry name" value="MCPsignal"/>
    <property type="match status" value="1"/>
</dbReference>
<dbReference type="SMART" id="SM00304">
    <property type="entry name" value="HAMP"/>
    <property type="match status" value="1"/>
</dbReference>
<feature type="transmembrane region" description="Helical" evidence="5">
    <location>
        <begin position="12"/>
        <end position="36"/>
    </location>
</feature>
<dbReference type="InterPro" id="IPR003660">
    <property type="entry name" value="HAMP_dom"/>
</dbReference>
<dbReference type="CDD" id="cd18773">
    <property type="entry name" value="PDC1_HK_sensor"/>
    <property type="match status" value="1"/>
</dbReference>
<name>A0AAE4ZAC8_9BACT</name>
<dbReference type="GO" id="GO:0007165">
    <property type="term" value="P:signal transduction"/>
    <property type="evidence" value="ECO:0007669"/>
    <property type="project" value="UniProtKB-KW"/>
</dbReference>
<evidence type="ECO:0000256" key="2">
    <source>
        <dbReference type="ARBA" id="ARBA00029447"/>
    </source>
</evidence>
<comment type="similarity">
    <text evidence="2">Belongs to the methyl-accepting chemotaxis (MCP) protein family.</text>
</comment>
<dbReference type="GO" id="GO:0016020">
    <property type="term" value="C:membrane"/>
    <property type="evidence" value="ECO:0007669"/>
    <property type="project" value="InterPro"/>
</dbReference>
<gene>
    <name evidence="8" type="ORF">GWO12_10890</name>
</gene>
<keyword evidence="5" id="KW-0812">Transmembrane</keyword>
<dbReference type="PROSITE" id="PS50885">
    <property type="entry name" value="HAMP"/>
    <property type="match status" value="1"/>
</dbReference>
<evidence type="ECO:0000256" key="1">
    <source>
        <dbReference type="ARBA" id="ARBA00023224"/>
    </source>
</evidence>
<dbReference type="Pfam" id="PF00672">
    <property type="entry name" value="HAMP"/>
    <property type="match status" value="1"/>
</dbReference>
<dbReference type="AlphaFoldDB" id="A0AAE4ZAC8"/>
<evidence type="ECO:0000313" key="8">
    <source>
        <dbReference type="EMBL" id="NIR75597.1"/>
    </source>
</evidence>
<evidence type="ECO:0000256" key="4">
    <source>
        <dbReference type="SAM" id="MobiDB-lite"/>
    </source>
</evidence>
<keyword evidence="5" id="KW-0472">Membrane</keyword>
<dbReference type="EMBL" id="JAACAK010000083">
    <property type="protein sequence ID" value="NIR75597.1"/>
    <property type="molecule type" value="Genomic_DNA"/>
</dbReference>
<evidence type="ECO:0000313" key="9">
    <source>
        <dbReference type="Proteomes" id="UP000702544"/>
    </source>
</evidence>
<evidence type="ECO:0000256" key="3">
    <source>
        <dbReference type="PROSITE-ProRule" id="PRU00284"/>
    </source>
</evidence>
<dbReference type="Gene3D" id="6.10.340.10">
    <property type="match status" value="1"/>
</dbReference>
<feature type="compositionally biased region" description="Basic and acidic residues" evidence="4">
    <location>
        <begin position="693"/>
        <end position="708"/>
    </location>
</feature>
<dbReference type="PANTHER" id="PTHR32089">
    <property type="entry name" value="METHYL-ACCEPTING CHEMOTAXIS PROTEIN MCPB"/>
    <property type="match status" value="1"/>
</dbReference>
<feature type="transmembrane region" description="Helical" evidence="5">
    <location>
        <begin position="306"/>
        <end position="329"/>
    </location>
</feature>
<dbReference type="Gene3D" id="1.10.287.950">
    <property type="entry name" value="Methyl-accepting chemotaxis protein"/>
    <property type="match status" value="1"/>
</dbReference>
<dbReference type="InterPro" id="IPR004089">
    <property type="entry name" value="MCPsignal_dom"/>
</dbReference>